<keyword evidence="8" id="KW-1185">Reference proteome</keyword>
<gene>
    <name evidence="7" type="ORF">PK35_07970</name>
</gene>
<dbReference type="Gene3D" id="3.40.50.720">
    <property type="entry name" value="NAD(P)-binding Rossmann-like Domain"/>
    <property type="match status" value="2"/>
</dbReference>
<feature type="domain" description="Alanine dehydrogenase/pyridine nucleotide transhydrogenase NAD(H)-binding" evidence="5">
    <location>
        <begin position="177"/>
        <end position="324"/>
    </location>
</feature>
<evidence type="ECO:0000313" key="7">
    <source>
        <dbReference type="EMBL" id="KJD32906.1"/>
    </source>
</evidence>
<dbReference type="CDD" id="cd05305">
    <property type="entry name" value="L-AlaDH"/>
    <property type="match status" value="1"/>
</dbReference>
<comment type="similarity">
    <text evidence="1">Belongs to the AlaDH/PNT family.</text>
</comment>
<evidence type="ECO:0000259" key="6">
    <source>
        <dbReference type="SMART" id="SM01003"/>
    </source>
</evidence>
<dbReference type="EMBL" id="JTDV01000005">
    <property type="protein sequence ID" value="KJD32906.1"/>
    <property type="molecule type" value="Genomic_DNA"/>
</dbReference>
<dbReference type="Pfam" id="PF05222">
    <property type="entry name" value="AlaDh_PNT_N"/>
    <property type="match status" value="1"/>
</dbReference>
<dbReference type="STRING" id="1382798.PK35_07970"/>
<dbReference type="GO" id="GO:0005886">
    <property type="term" value="C:plasma membrane"/>
    <property type="evidence" value="ECO:0007669"/>
    <property type="project" value="TreeGrafter"/>
</dbReference>
<accession>A0A0D7W1F1</accession>
<dbReference type="Pfam" id="PF01262">
    <property type="entry name" value="AlaDh_PNT_C"/>
    <property type="match status" value="1"/>
</dbReference>
<proteinExistence type="inferred from homology"/>
<evidence type="ECO:0000256" key="3">
    <source>
        <dbReference type="ARBA" id="ARBA00023002"/>
    </source>
</evidence>
<dbReference type="GO" id="GO:0042853">
    <property type="term" value="P:L-alanine catabolic process"/>
    <property type="evidence" value="ECO:0007669"/>
    <property type="project" value="InterPro"/>
</dbReference>
<organism evidence="7 8">
    <name type="scientific">Neotamlana nanhaiensis</name>
    <dbReference type="NCBI Taxonomy" id="1382798"/>
    <lineage>
        <taxon>Bacteria</taxon>
        <taxon>Pseudomonadati</taxon>
        <taxon>Bacteroidota</taxon>
        <taxon>Flavobacteriia</taxon>
        <taxon>Flavobacteriales</taxon>
        <taxon>Flavobacteriaceae</taxon>
        <taxon>Neotamlana</taxon>
    </lineage>
</organism>
<evidence type="ECO:0000256" key="4">
    <source>
        <dbReference type="ARBA" id="ARBA00023027"/>
    </source>
</evidence>
<dbReference type="SMART" id="SM01002">
    <property type="entry name" value="AlaDh_PNT_C"/>
    <property type="match status" value="1"/>
</dbReference>
<reference evidence="7 8" key="1">
    <citation type="journal article" date="2015" name="Antonie Van Leeuwenhoek">
        <title>Tamlana nanhaiensis sp. nov., isolated from surface seawater collected from the South China Sea.</title>
        <authorList>
            <person name="Liu X."/>
            <person name="Lai Q."/>
            <person name="Du Y."/>
            <person name="Li G."/>
            <person name="Sun F."/>
            <person name="Shao Z."/>
        </authorList>
    </citation>
    <scope>NUCLEOTIDE SEQUENCE [LARGE SCALE GENOMIC DNA]</scope>
    <source>
        <strain evidence="7 8">FHC16</strain>
    </source>
</reference>
<dbReference type="AlphaFoldDB" id="A0A0D7W1F1"/>
<protein>
    <recommendedName>
        <fullName evidence="2">alanine dehydrogenase</fullName>
        <ecNumber evidence="2">1.4.1.1</ecNumber>
    </recommendedName>
</protein>
<evidence type="ECO:0000256" key="1">
    <source>
        <dbReference type="ARBA" id="ARBA00005689"/>
    </source>
</evidence>
<evidence type="ECO:0000313" key="8">
    <source>
        <dbReference type="Proteomes" id="UP000032361"/>
    </source>
</evidence>
<dbReference type="RefSeq" id="WP_044626179.1">
    <property type="nucleotide sequence ID" value="NZ_JTDV01000005.1"/>
</dbReference>
<dbReference type="PANTHER" id="PTHR42795">
    <property type="entry name" value="ALANINE DEHYDROGENASE"/>
    <property type="match status" value="1"/>
</dbReference>
<dbReference type="SUPFAM" id="SSF52283">
    <property type="entry name" value="Formate/glycerate dehydrogenase catalytic domain-like"/>
    <property type="match status" value="1"/>
</dbReference>
<comment type="caution">
    <text evidence="7">The sequence shown here is derived from an EMBL/GenBank/DDBJ whole genome shotgun (WGS) entry which is preliminary data.</text>
</comment>
<name>A0A0D7W1F1_9FLAO</name>
<dbReference type="InterPro" id="IPR036291">
    <property type="entry name" value="NAD(P)-bd_dom_sf"/>
</dbReference>
<dbReference type="GO" id="GO:0000286">
    <property type="term" value="F:alanine dehydrogenase activity"/>
    <property type="evidence" value="ECO:0007669"/>
    <property type="project" value="UniProtKB-EC"/>
</dbReference>
<keyword evidence="4" id="KW-0520">NAD</keyword>
<dbReference type="InterPro" id="IPR007698">
    <property type="entry name" value="AlaDH/PNT_NAD(H)-bd"/>
</dbReference>
<dbReference type="OrthoDB" id="9804592at2"/>
<dbReference type="InterPro" id="IPR008143">
    <property type="entry name" value="Ala_DH/PNT_CS2"/>
</dbReference>
<evidence type="ECO:0000259" key="5">
    <source>
        <dbReference type="SMART" id="SM01002"/>
    </source>
</evidence>
<dbReference type="Proteomes" id="UP000032361">
    <property type="component" value="Unassembled WGS sequence"/>
</dbReference>
<dbReference type="InterPro" id="IPR008141">
    <property type="entry name" value="Ala_DH"/>
</dbReference>
<dbReference type="SUPFAM" id="SSF51735">
    <property type="entry name" value="NAD(P)-binding Rossmann-fold domains"/>
    <property type="match status" value="1"/>
</dbReference>
<dbReference type="InterPro" id="IPR007886">
    <property type="entry name" value="AlaDH/PNT_N"/>
</dbReference>
<sequence length="399" mass="43628">MPESLSPFTKQQLIPQEEKLEVFKKKGDLFIGIPKETAFQEKRVCLTPDAVYALVSNGHRVLIEAGAGENANFSDRDYSEAGAEVTNDTAKVFSCPMILKVEPPSLEQIKLINPQTIIISALQIKTQSKKYFEALAAKRVTALAFEFIRDDDGNYPAVRSLSEIAGTASVLIAAELLSDTKNGNGLMFGNISGVPPIQVVILGGGTVGEFASRSALGLGANVKVFDNSLTKLRRLQAHLGRPIFTSTIQPKNLTKALKRCDVVIGAVRGANRSPILVTDQMVQSMKKGSIIIDVSIDMGGCFETSEVTNHDKPTFLRHDVVHYCVPNIPARYPRTSSISISNIFTPYLLKIGEDGGLENSLRFDRGLKNGLYFYHGILTSKSVADWFDLDCSDINLLIF</sequence>
<dbReference type="PANTHER" id="PTHR42795:SF1">
    <property type="entry name" value="ALANINE DEHYDROGENASE"/>
    <property type="match status" value="1"/>
</dbReference>
<keyword evidence="3" id="KW-0560">Oxidoreductase</keyword>
<dbReference type="PROSITE" id="PS00837">
    <property type="entry name" value="ALADH_PNT_2"/>
    <property type="match status" value="1"/>
</dbReference>
<evidence type="ECO:0000256" key="2">
    <source>
        <dbReference type="ARBA" id="ARBA00012897"/>
    </source>
</evidence>
<dbReference type="EC" id="1.4.1.1" evidence="2"/>
<dbReference type="PATRIC" id="fig|1382798.3.peg.2937"/>
<feature type="domain" description="Alanine dehydrogenase/pyridine nucleotide transhydrogenase N-terminal" evidence="6">
    <location>
        <begin position="32"/>
        <end position="165"/>
    </location>
</feature>
<dbReference type="SMART" id="SM01003">
    <property type="entry name" value="AlaDh_PNT_N"/>
    <property type="match status" value="1"/>
</dbReference>